<protein>
    <submittedName>
        <fullName evidence="2">Uncharacterized protein</fullName>
    </submittedName>
</protein>
<gene>
    <name evidence="2" type="ORF">F4694_000523</name>
</gene>
<feature type="transmembrane region" description="Helical" evidence="1">
    <location>
        <begin position="20"/>
        <end position="36"/>
    </location>
</feature>
<proteinExistence type="predicted"/>
<evidence type="ECO:0000313" key="3">
    <source>
        <dbReference type="Proteomes" id="UP000548423"/>
    </source>
</evidence>
<dbReference type="AlphaFoldDB" id="A0A852T8N2"/>
<accession>A0A852T8N2</accession>
<evidence type="ECO:0000256" key="1">
    <source>
        <dbReference type="SAM" id="Phobius"/>
    </source>
</evidence>
<keyword evidence="1" id="KW-0472">Membrane</keyword>
<reference evidence="3" key="2">
    <citation type="submission" date="2020-08" db="EMBL/GenBank/DDBJ databases">
        <title>The Agave Microbiome: Exploring the role of microbial communities in plant adaptations to desert environments.</title>
        <authorList>
            <person name="Partida-Martinez L.P."/>
        </authorList>
    </citation>
    <scope>NUCLEOTIDE SEQUENCE [LARGE SCALE GENOMIC DNA]</scope>
    <source>
        <strain evidence="3">AT2.8</strain>
    </source>
</reference>
<name>A0A852T8N2_9BACI</name>
<dbReference type="Proteomes" id="UP000548423">
    <property type="component" value="Unassembled WGS sequence"/>
</dbReference>
<dbReference type="EMBL" id="JACCBX010000001">
    <property type="protein sequence ID" value="NYE03804.1"/>
    <property type="molecule type" value="Genomic_DNA"/>
</dbReference>
<evidence type="ECO:0000313" key="2">
    <source>
        <dbReference type="EMBL" id="NYE03804.1"/>
    </source>
</evidence>
<keyword evidence="1" id="KW-0812">Transmembrane</keyword>
<organism evidence="2 3">
    <name type="scientific">Neobacillus niacini</name>
    <dbReference type="NCBI Taxonomy" id="86668"/>
    <lineage>
        <taxon>Bacteria</taxon>
        <taxon>Bacillati</taxon>
        <taxon>Bacillota</taxon>
        <taxon>Bacilli</taxon>
        <taxon>Bacillales</taxon>
        <taxon>Bacillaceae</taxon>
        <taxon>Neobacillus</taxon>
    </lineage>
</organism>
<keyword evidence="1" id="KW-1133">Transmembrane helix</keyword>
<comment type="caution">
    <text evidence="2">The sequence shown here is derived from an EMBL/GenBank/DDBJ whole genome shotgun (WGS) entry which is preliminary data.</text>
</comment>
<sequence length="37" mass="4363">MWLSTSKKGGILESLYNIDFLFFCILYSVFEILNMLI</sequence>
<reference evidence="3" key="1">
    <citation type="submission" date="2020-07" db="EMBL/GenBank/DDBJ databases">
        <authorList>
            <person name="Partida-Martinez L."/>
            <person name="Huntemann M."/>
            <person name="Clum A."/>
            <person name="Wang J."/>
            <person name="Palaniappan K."/>
            <person name="Ritter S."/>
            <person name="Chen I.-M."/>
            <person name="Stamatis D."/>
            <person name="Reddy T."/>
            <person name="O'Malley R."/>
            <person name="Daum C."/>
            <person name="Shapiro N."/>
            <person name="Ivanova N."/>
            <person name="Kyrpides N."/>
            <person name="Woyke T."/>
        </authorList>
    </citation>
    <scope>NUCLEOTIDE SEQUENCE [LARGE SCALE GENOMIC DNA]</scope>
    <source>
        <strain evidence="3">AT2.8</strain>
    </source>
</reference>